<dbReference type="PANTHER" id="PTHR46599:SF6">
    <property type="entry name" value="DUAL SPECIFICITY PHOSPHATASE 26"/>
    <property type="match status" value="1"/>
</dbReference>
<feature type="domain" description="PiggyBac transposable element-derived protein" evidence="1">
    <location>
        <begin position="5"/>
        <end position="133"/>
    </location>
</feature>
<organism evidence="2 3">
    <name type="scientific">Parnassius mnemosyne</name>
    <name type="common">clouded apollo</name>
    <dbReference type="NCBI Taxonomy" id="213953"/>
    <lineage>
        <taxon>Eukaryota</taxon>
        <taxon>Metazoa</taxon>
        <taxon>Ecdysozoa</taxon>
        <taxon>Arthropoda</taxon>
        <taxon>Hexapoda</taxon>
        <taxon>Insecta</taxon>
        <taxon>Pterygota</taxon>
        <taxon>Neoptera</taxon>
        <taxon>Endopterygota</taxon>
        <taxon>Lepidoptera</taxon>
        <taxon>Glossata</taxon>
        <taxon>Ditrysia</taxon>
        <taxon>Papilionoidea</taxon>
        <taxon>Papilionidae</taxon>
        <taxon>Parnassiinae</taxon>
        <taxon>Parnassini</taxon>
        <taxon>Parnassius</taxon>
        <taxon>Driopa</taxon>
    </lineage>
</organism>
<comment type="caution">
    <text evidence="2">The sequence shown here is derived from an EMBL/GenBank/DDBJ whole genome shotgun (WGS) entry which is preliminary data.</text>
</comment>
<dbReference type="Pfam" id="PF13843">
    <property type="entry name" value="DDE_Tnp_1_7"/>
    <property type="match status" value="1"/>
</dbReference>
<evidence type="ECO:0000313" key="2">
    <source>
        <dbReference type="EMBL" id="CAK1580633.1"/>
    </source>
</evidence>
<dbReference type="Proteomes" id="UP001314205">
    <property type="component" value="Unassembled WGS sequence"/>
</dbReference>
<evidence type="ECO:0000313" key="3">
    <source>
        <dbReference type="Proteomes" id="UP001314205"/>
    </source>
</evidence>
<evidence type="ECO:0000259" key="1">
    <source>
        <dbReference type="Pfam" id="PF13843"/>
    </source>
</evidence>
<dbReference type="EMBL" id="CAVLGL010000013">
    <property type="protein sequence ID" value="CAK1580633.1"/>
    <property type="molecule type" value="Genomic_DNA"/>
</dbReference>
<protein>
    <recommendedName>
        <fullName evidence="1">PiggyBac transposable element-derived protein domain-containing protein</fullName>
    </recommendedName>
</protein>
<keyword evidence="3" id="KW-1185">Reference proteome</keyword>
<name>A0AAV1KC09_9NEOP</name>
<proteinExistence type="predicted"/>
<reference evidence="2 3" key="1">
    <citation type="submission" date="2023-11" db="EMBL/GenBank/DDBJ databases">
        <authorList>
            <person name="Hedman E."/>
            <person name="Englund M."/>
            <person name="Stromberg M."/>
            <person name="Nyberg Akerstrom W."/>
            <person name="Nylinder S."/>
            <person name="Jareborg N."/>
            <person name="Kallberg Y."/>
            <person name="Kronander E."/>
        </authorList>
    </citation>
    <scope>NUCLEOTIDE SEQUENCE [LARGE SCALE GENOMIC DNA]</scope>
</reference>
<dbReference type="InterPro" id="IPR029526">
    <property type="entry name" value="PGBD"/>
</dbReference>
<sequence>MLKVLLNSIRFDDAATRQARREVDAAAPITDLFDSFIFRCQAIYVIGSYTCIDEMLVAFRGRCWFKVFMPKKPAKYGIKIQCLTDARSGYLLNAYLYKGKDSDGLNLPAECQHSKKPTKVVMHLIPPIAGSNSKCHN</sequence>
<gene>
    <name evidence="2" type="ORF">PARMNEM_LOCUS2399</name>
</gene>
<accession>A0AAV1KC09</accession>
<dbReference type="PANTHER" id="PTHR46599">
    <property type="entry name" value="PIGGYBAC TRANSPOSABLE ELEMENT-DERIVED PROTEIN 4"/>
    <property type="match status" value="1"/>
</dbReference>
<dbReference type="AlphaFoldDB" id="A0AAV1KC09"/>